<sequence>MNLIVVLLVLILDIKSRRDDIKIRNVVLFENDFWDTSDKQVESGQLQYLGKTTLFIKDKNNNYVAFNFYLKNFRSLETTNRKYTVLEDFLTEDTISSLKSSMNENEFFKFELFFAEKLIEDRFQFLKYRGKAQNHITLKVSSNKINQRQKQNDVVLEYDGVATRKSNIKDMLGRFVYLHILKINDYIAKINKSDPSVGLETKDFKAAFLSFIIFKQFSALSNKI</sequence>
<evidence type="ECO:0000256" key="1">
    <source>
        <dbReference type="SAM" id="SignalP"/>
    </source>
</evidence>
<keyword evidence="1" id="KW-0732">Signal</keyword>
<dbReference type="VEuPathDB" id="MicrosporidiaDB:NBO_61g0008"/>
<proteinExistence type="predicted"/>
<dbReference type="HOGENOM" id="CLU_1235339_0_0_1"/>
<dbReference type="AlphaFoldDB" id="R0KU31"/>
<gene>
    <name evidence="2" type="ORF">NBO_61g0008</name>
</gene>
<organism evidence="2 3">
    <name type="scientific">Nosema bombycis (strain CQ1 / CVCC 102059)</name>
    <name type="common">Microsporidian parasite</name>
    <name type="synonym">Pebrine of silkworm</name>
    <dbReference type="NCBI Taxonomy" id="578461"/>
    <lineage>
        <taxon>Eukaryota</taxon>
        <taxon>Fungi</taxon>
        <taxon>Fungi incertae sedis</taxon>
        <taxon>Microsporidia</taxon>
        <taxon>Nosematidae</taxon>
        <taxon>Nosema</taxon>
    </lineage>
</organism>
<keyword evidence="3" id="KW-1185">Reference proteome</keyword>
<dbReference type="EMBL" id="KB908969">
    <property type="protein sequence ID" value="EOB13737.1"/>
    <property type="molecule type" value="Genomic_DNA"/>
</dbReference>
<name>R0KU31_NOSB1</name>
<accession>R0KU31</accession>
<reference evidence="2 3" key="1">
    <citation type="journal article" date="2013" name="BMC Genomics">
        <title>Comparative genomics of parasitic silkworm microsporidia reveal an association between genome expansion and host adaptation.</title>
        <authorList>
            <person name="Pan G."/>
            <person name="Xu J."/>
            <person name="Li T."/>
            <person name="Xia Q."/>
            <person name="Liu S.L."/>
            <person name="Zhang G."/>
            <person name="Li S."/>
            <person name="Li C."/>
            <person name="Liu H."/>
            <person name="Yang L."/>
            <person name="Liu T."/>
            <person name="Zhang X."/>
            <person name="Wu Z."/>
            <person name="Fan W."/>
            <person name="Dang X."/>
            <person name="Xiang H."/>
            <person name="Tao M."/>
            <person name="Li Y."/>
            <person name="Hu J."/>
            <person name="Li Z."/>
            <person name="Lin L."/>
            <person name="Luo J."/>
            <person name="Geng L."/>
            <person name="Wang L."/>
            <person name="Long M."/>
            <person name="Wan Y."/>
            <person name="He N."/>
            <person name="Zhang Z."/>
            <person name="Lu C."/>
            <person name="Keeling P.J."/>
            <person name="Wang J."/>
            <person name="Xiang Z."/>
            <person name="Zhou Z."/>
        </authorList>
    </citation>
    <scope>NUCLEOTIDE SEQUENCE [LARGE SCALE GENOMIC DNA]</scope>
    <source>
        <strain evidence="3">CQ1 / CVCC 102059</strain>
    </source>
</reference>
<dbReference type="Proteomes" id="UP000016927">
    <property type="component" value="Unassembled WGS sequence"/>
</dbReference>
<evidence type="ECO:0000313" key="3">
    <source>
        <dbReference type="Proteomes" id="UP000016927"/>
    </source>
</evidence>
<feature type="signal peptide" evidence="1">
    <location>
        <begin position="1"/>
        <end position="18"/>
    </location>
</feature>
<evidence type="ECO:0000313" key="2">
    <source>
        <dbReference type="EMBL" id="EOB13737.1"/>
    </source>
</evidence>
<feature type="chain" id="PRO_5004344154" evidence="1">
    <location>
        <begin position="19"/>
        <end position="224"/>
    </location>
</feature>
<protein>
    <submittedName>
        <fullName evidence="2">Uncharacterized protein</fullName>
    </submittedName>
</protein>